<accession>A0A7G2CUU3</accession>
<reference evidence="3 4" key="1">
    <citation type="submission" date="2020-08" db="EMBL/GenBank/DDBJ databases">
        <authorList>
            <person name="Newling K."/>
            <person name="Davey J."/>
            <person name="Forrester S."/>
        </authorList>
    </citation>
    <scope>NUCLEOTIDE SEQUENCE [LARGE SCALE GENOMIC DNA]</scope>
    <source>
        <strain evidence="4">Crithidia deanei Carvalho (ATCC PRA-265)</strain>
    </source>
</reference>
<dbReference type="PANTHER" id="PTHR13847:SF289">
    <property type="entry name" value="GLYCINE OXIDASE"/>
    <property type="match status" value="1"/>
</dbReference>
<dbReference type="OrthoDB" id="498204at2759"/>
<protein>
    <submittedName>
        <fullName evidence="3">FAD dependent oxidoreductase, putative</fullName>
    </submittedName>
</protein>
<sequence>MLFSCSFYFPYFSQGFQTKMDDKPFSAVVLGAGMIGVCSAWYLQLKGHKVLLVDKTAPGEQASGGNAGCIQRECVLPYGFPSGLKTFVRMALNADISSMYQIPGVLQNWKALFYYWQNSQPGLYDKNAREFASLIEHCTKEHDVMIKSSKSDRLVSRKGYLELFRNKEIPEIESIGEHHRSAGASLKVLTPKDIEEMEPCLKKGTFKGGFHFDEVWTVSDPQALVQNYCDDFVRRGGTFVKSSVSGLTPPSGDNKNWSVQLTSGGQVSTPNVVVALGAWSGSFLSKLGYYFPLYPLRGYNTHLEMEKGTFLNHPICDVENGFVMCPMTDGLRVTTGGEVVTLDSPPTSTQVDTTVNLTKEMFNLGKRTTGVWYGHRPCMSDMKPVIGEAPNHKGLWLNFGHAHQGFTLGPVSGRLLSELITGEKTLVDPVPFSPNRF</sequence>
<dbReference type="VEuPathDB" id="TriTrypDB:ADEAN_000972300"/>
<dbReference type="InterPro" id="IPR006076">
    <property type="entry name" value="FAD-dep_OxRdtase"/>
</dbReference>
<feature type="domain" description="FAD dependent oxidoreductase" evidence="2">
    <location>
        <begin position="27"/>
        <end position="419"/>
    </location>
</feature>
<name>A0A7G2CUU3_9TRYP</name>
<dbReference type="Gene3D" id="3.30.9.10">
    <property type="entry name" value="D-Amino Acid Oxidase, subunit A, domain 2"/>
    <property type="match status" value="1"/>
</dbReference>
<evidence type="ECO:0000313" key="4">
    <source>
        <dbReference type="Proteomes" id="UP000515908"/>
    </source>
</evidence>
<evidence type="ECO:0000313" key="3">
    <source>
        <dbReference type="EMBL" id="CAD2222183.1"/>
    </source>
</evidence>
<dbReference type="Gene3D" id="3.50.50.60">
    <property type="entry name" value="FAD/NAD(P)-binding domain"/>
    <property type="match status" value="2"/>
</dbReference>
<gene>
    <name evidence="3" type="ORF">ADEAN_000972300</name>
</gene>
<evidence type="ECO:0000259" key="2">
    <source>
        <dbReference type="Pfam" id="PF01266"/>
    </source>
</evidence>
<evidence type="ECO:0000256" key="1">
    <source>
        <dbReference type="ARBA" id="ARBA00023002"/>
    </source>
</evidence>
<organism evidence="3 4">
    <name type="scientific">Angomonas deanei</name>
    <dbReference type="NCBI Taxonomy" id="59799"/>
    <lineage>
        <taxon>Eukaryota</taxon>
        <taxon>Discoba</taxon>
        <taxon>Euglenozoa</taxon>
        <taxon>Kinetoplastea</taxon>
        <taxon>Metakinetoplastina</taxon>
        <taxon>Trypanosomatida</taxon>
        <taxon>Trypanosomatidae</taxon>
        <taxon>Strigomonadinae</taxon>
        <taxon>Angomonas</taxon>
    </lineage>
</organism>
<dbReference type="Pfam" id="PF01266">
    <property type="entry name" value="DAO"/>
    <property type="match status" value="1"/>
</dbReference>
<dbReference type="InterPro" id="IPR036188">
    <property type="entry name" value="FAD/NAD-bd_sf"/>
</dbReference>
<dbReference type="SUPFAM" id="SSF51905">
    <property type="entry name" value="FAD/NAD(P)-binding domain"/>
    <property type="match status" value="1"/>
</dbReference>
<dbReference type="EMBL" id="LR877168">
    <property type="protein sequence ID" value="CAD2222183.1"/>
    <property type="molecule type" value="Genomic_DNA"/>
</dbReference>
<proteinExistence type="predicted"/>
<keyword evidence="1" id="KW-0560">Oxidoreductase</keyword>
<keyword evidence="4" id="KW-1185">Reference proteome</keyword>
<dbReference type="GO" id="GO:0016491">
    <property type="term" value="F:oxidoreductase activity"/>
    <property type="evidence" value="ECO:0007669"/>
    <property type="project" value="UniProtKB-KW"/>
</dbReference>
<dbReference type="Proteomes" id="UP000515908">
    <property type="component" value="Chromosome 24"/>
</dbReference>
<dbReference type="GO" id="GO:0005737">
    <property type="term" value="C:cytoplasm"/>
    <property type="evidence" value="ECO:0007669"/>
    <property type="project" value="TreeGrafter"/>
</dbReference>
<dbReference type="PANTHER" id="PTHR13847">
    <property type="entry name" value="SARCOSINE DEHYDROGENASE-RELATED"/>
    <property type="match status" value="1"/>
</dbReference>
<dbReference type="AlphaFoldDB" id="A0A7G2CUU3"/>
<dbReference type="SUPFAM" id="SSF54373">
    <property type="entry name" value="FAD-linked reductases, C-terminal domain"/>
    <property type="match status" value="1"/>
</dbReference>